<evidence type="ECO:0000313" key="2">
    <source>
        <dbReference type="EMBL" id="KAK7335137.1"/>
    </source>
</evidence>
<reference evidence="2 3" key="1">
    <citation type="submission" date="2024-01" db="EMBL/GenBank/DDBJ databases">
        <title>The genomes of 5 underutilized Papilionoideae crops provide insights into root nodulation and disease resistanc.</title>
        <authorList>
            <person name="Jiang F."/>
        </authorList>
    </citation>
    <scope>NUCLEOTIDE SEQUENCE [LARGE SCALE GENOMIC DNA]</scope>
    <source>
        <strain evidence="2">JINMINGXINNONG_FW02</strain>
        <tissue evidence="2">Leaves</tissue>
    </source>
</reference>
<protein>
    <submittedName>
        <fullName evidence="2">Uncharacterized protein</fullName>
    </submittedName>
</protein>
<dbReference type="EMBL" id="JAYMYR010000010">
    <property type="protein sequence ID" value="KAK7335137.1"/>
    <property type="molecule type" value="Genomic_DNA"/>
</dbReference>
<keyword evidence="3" id="KW-1185">Reference proteome</keyword>
<accession>A0AAN9LIW9</accession>
<sequence>MYEGVVAIEYACVREEMCRYSFVSEEIVRKGTESGLMRDIANDHSQNKTNVTETEYCATERGKSEAESKGINS</sequence>
<gene>
    <name evidence="2" type="ORF">VNO80_26913</name>
</gene>
<evidence type="ECO:0000313" key="3">
    <source>
        <dbReference type="Proteomes" id="UP001374584"/>
    </source>
</evidence>
<evidence type="ECO:0000256" key="1">
    <source>
        <dbReference type="SAM" id="MobiDB-lite"/>
    </source>
</evidence>
<dbReference type="AlphaFoldDB" id="A0AAN9LIW9"/>
<feature type="region of interest" description="Disordered" evidence="1">
    <location>
        <begin position="39"/>
        <end position="73"/>
    </location>
</feature>
<feature type="compositionally biased region" description="Basic and acidic residues" evidence="1">
    <location>
        <begin position="58"/>
        <end position="73"/>
    </location>
</feature>
<proteinExistence type="predicted"/>
<dbReference type="Proteomes" id="UP001374584">
    <property type="component" value="Unassembled WGS sequence"/>
</dbReference>
<comment type="caution">
    <text evidence="2">The sequence shown here is derived from an EMBL/GenBank/DDBJ whole genome shotgun (WGS) entry which is preliminary data.</text>
</comment>
<organism evidence="2 3">
    <name type="scientific">Phaseolus coccineus</name>
    <name type="common">Scarlet runner bean</name>
    <name type="synonym">Phaseolus multiflorus</name>
    <dbReference type="NCBI Taxonomy" id="3886"/>
    <lineage>
        <taxon>Eukaryota</taxon>
        <taxon>Viridiplantae</taxon>
        <taxon>Streptophyta</taxon>
        <taxon>Embryophyta</taxon>
        <taxon>Tracheophyta</taxon>
        <taxon>Spermatophyta</taxon>
        <taxon>Magnoliopsida</taxon>
        <taxon>eudicotyledons</taxon>
        <taxon>Gunneridae</taxon>
        <taxon>Pentapetalae</taxon>
        <taxon>rosids</taxon>
        <taxon>fabids</taxon>
        <taxon>Fabales</taxon>
        <taxon>Fabaceae</taxon>
        <taxon>Papilionoideae</taxon>
        <taxon>50 kb inversion clade</taxon>
        <taxon>NPAAA clade</taxon>
        <taxon>indigoferoid/millettioid clade</taxon>
        <taxon>Phaseoleae</taxon>
        <taxon>Phaseolus</taxon>
    </lineage>
</organism>
<name>A0AAN9LIW9_PHACN</name>